<feature type="domain" description="Rhodanese" evidence="3">
    <location>
        <begin position="77"/>
        <end position="182"/>
    </location>
</feature>
<keyword evidence="2" id="KW-0812">Transmembrane</keyword>
<dbReference type="EMBL" id="UOGI01000041">
    <property type="protein sequence ID" value="VAX29097.1"/>
    <property type="molecule type" value="Genomic_DNA"/>
</dbReference>
<evidence type="ECO:0000256" key="1">
    <source>
        <dbReference type="ARBA" id="ARBA00022737"/>
    </source>
</evidence>
<gene>
    <name evidence="4" type="ORF">MNBD_NITROSPIRAE03-1189</name>
</gene>
<sequence>MGEVVVLSLDNLNYDPPSMKGRVGGVTMKKKLAGSLVVVLFMLLAVYSQAVYAVEFPGVVVSTDFVAKHLKTIRNPAQTDIRLVEVSKKGYAKGHIPGAVHIKWGSEVFNPLSDHMILTYDEVKEVMKKLGVTKKTDIIIYASKIDQATRFYWTLKFWKVNNLHIMNGTKSKWIKEGREKTRAVPSVSKLNYNVSYPPNTKIRAQLTPDVFYALSTGKSIFIDCRPAAYYTGKKYSVKKWVRSGHIPGAKNVACPEETNNRDGSFKSKAELKAIFAKVGVTGNKPVIAYCNTGVRSSLGWFVLSEILGYKHISNYDGSMREYANRLDLPIVPPNIYPKFPK</sequence>
<dbReference type="PANTHER" id="PTHR43855:SF1">
    <property type="entry name" value="THIOSULFATE SULFURTRANSFERASE"/>
    <property type="match status" value="1"/>
</dbReference>
<dbReference type="Gene3D" id="3.40.250.10">
    <property type="entry name" value="Rhodanese-like domain"/>
    <property type="match status" value="2"/>
</dbReference>
<name>A0A3B1DKC9_9ZZZZ</name>
<protein>
    <submittedName>
        <fullName evidence="4">Thiosulfate sulfurtransferase, rhodanese</fullName>
        <ecNumber evidence="4">2.8.1.1</ecNumber>
    </submittedName>
</protein>
<feature type="domain" description="Rhodanese" evidence="3">
    <location>
        <begin position="215"/>
        <end position="331"/>
    </location>
</feature>
<dbReference type="EC" id="2.8.1.1" evidence="4"/>
<evidence type="ECO:0000259" key="3">
    <source>
        <dbReference type="PROSITE" id="PS50206"/>
    </source>
</evidence>
<keyword evidence="2" id="KW-0472">Membrane</keyword>
<dbReference type="SUPFAM" id="SSF52821">
    <property type="entry name" value="Rhodanese/Cell cycle control phosphatase"/>
    <property type="match status" value="2"/>
</dbReference>
<dbReference type="PANTHER" id="PTHR43855">
    <property type="entry name" value="THIOSULFATE SULFURTRANSFERASE"/>
    <property type="match status" value="1"/>
</dbReference>
<feature type="transmembrane region" description="Helical" evidence="2">
    <location>
        <begin position="32"/>
        <end position="52"/>
    </location>
</feature>
<dbReference type="PROSITE" id="PS50206">
    <property type="entry name" value="RHODANESE_3"/>
    <property type="match status" value="2"/>
</dbReference>
<dbReference type="CDD" id="cd01449">
    <property type="entry name" value="TST_Repeat_2"/>
    <property type="match status" value="1"/>
</dbReference>
<dbReference type="InterPro" id="IPR001763">
    <property type="entry name" value="Rhodanese-like_dom"/>
</dbReference>
<keyword evidence="1" id="KW-0677">Repeat</keyword>
<evidence type="ECO:0000256" key="2">
    <source>
        <dbReference type="SAM" id="Phobius"/>
    </source>
</evidence>
<organism evidence="4">
    <name type="scientific">hydrothermal vent metagenome</name>
    <dbReference type="NCBI Taxonomy" id="652676"/>
    <lineage>
        <taxon>unclassified sequences</taxon>
        <taxon>metagenomes</taxon>
        <taxon>ecological metagenomes</taxon>
    </lineage>
</organism>
<accession>A0A3B1DKC9</accession>
<dbReference type="InterPro" id="IPR001307">
    <property type="entry name" value="Thiosulphate_STrfase_CS"/>
</dbReference>
<dbReference type="GO" id="GO:0004792">
    <property type="term" value="F:thiosulfate-cyanide sulfurtransferase activity"/>
    <property type="evidence" value="ECO:0007669"/>
    <property type="project" value="UniProtKB-EC"/>
</dbReference>
<dbReference type="InterPro" id="IPR051126">
    <property type="entry name" value="Thiosulfate_sulfurtransferase"/>
</dbReference>
<evidence type="ECO:0000313" key="4">
    <source>
        <dbReference type="EMBL" id="VAX29097.1"/>
    </source>
</evidence>
<dbReference type="SMART" id="SM00450">
    <property type="entry name" value="RHOD"/>
    <property type="match status" value="2"/>
</dbReference>
<keyword evidence="4" id="KW-0808">Transferase</keyword>
<dbReference type="Pfam" id="PF00581">
    <property type="entry name" value="Rhodanese"/>
    <property type="match status" value="2"/>
</dbReference>
<dbReference type="PROSITE" id="PS00380">
    <property type="entry name" value="RHODANESE_1"/>
    <property type="match status" value="1"/>
</dbReference>
<keyword evidence="2" id="KW-1133">Transmembrane helix</keyword>
<dbReference type="InterPro" id="IPR036873">
    <property type="entry name" value="Rhodanese-like_dom_sf"/>
</dbReference>
<dbReference type="AlphaFoldDB" id="A0A3B1DKC9"/>
<proteinExistence type="predicted"/>
<reference evidence="4" key="1">
    <citation type="submission" date="2018-06" db="EMBL/GenBank/DDBJ databases">
        <authorList>
            <person name="Zhirakovskaya E."/>
        </authorList>
    </citation>
    <scope>NUCLEOTIDE SEQUENCE</scope>
</reference>